<evidence type="ECO:0000313" key="2">
    <source>
        <dbReference type="EMBL" id="KAK2159373.1"/>
    </source>
</evidence>
<proteinExistence type="predicted"/>
<dbReference type="AlphaFoldDB" id="A0AAD9JVT1"/>
<keyword evidence="1" id="KW-0732">Signal</keyword>
<comment type="caution">
    <text evidence="2">The sequence shown here is derived from an EMBL/GenBank/DDBJ whole genome shotgun (WGS) entry which is preliminary data.</text>
</comment>
<feature type="signal peptide" evidence="1">
    <location>
        <begin position="1"/>
        <end position="19"/>
    </location>
</feature>
<name>A0AAD9JVT1_9ANNE</name>
<evidence type="ECO:0000256" key="1">
    <source>
        <dbReference type="SAM" id="SignalP"/>
    </source>
</evidence>
<feature type="chain" id="PRO_5042287339" evidence="1">
    <location>
        <begin position="20"/>
        <end position="197"/>
    </location>
</feature>
<keyword evidence="3" id="KW-1185">Reference proteome</keyword>
<reference evidence="2" key="1">
    <citation type="journal article" date="2023" name="Mol. Biol. Evol.">
        <title>Third-Generation Sequencing Reveals the Adaptive Role of the Epigenome in Three Deep-Sea Polychaetes.</title>
        <authorList>
            <person name="Perez M."/>
            <person name="Aroh O."/>
            <person name="Sun Y."/>
            <person name="Lan Y."/>
            <person name="Juniper S.K."/>
            <person name="Young C.R."/>
            <person name="Angers B."/>
            <person name="Qian P.Y."/>
        </authorList>
    </citation>
    <scope>NUCLEOTIDE SEQUENCE</scope>
    <source>
        <strain evidence="2">P08H-3</strain>
    </source>
</reference>
<evidence type="ECO:0000313" key="3">
    <source>
        <dbReference type="Proteomes" id="UP001208570"/>
    </source>
</evidence>
<sequence>MSLWIALAVLVGTVAQISADTVTCTLTRSGKLVNFDGTESNLGNGKIVLAEWNPGADDCKFKFNALFSRGYKYTGFAIGPHTSPKKYFRNLYFDRIHGEVSQKGWRCKKGCKGKITSFDHVLGFPNGGTEYGKLKEIIPDKEYLVDSELCSKAKLPDYKLTYNFDAEDDEPVATLEITKKFYGCKKLVMSGACIPKA</sequence>
<organism evidence="2 3">
    <name type="scientific">Paralvinella palmiformis</name>
    <dbReference type="NCBI Taxonomy" id="53620"/>
    <lineage>
        <taxon>Eukaryota</taxon>
        <taxon>Metazoa</taxon>
        <taxon>Spiralia</taxon>
        <taxon>Lophotrochozoa</taxon>
        <taxon>Annelida</taxon>
        <taxon>Polychaeta</taxon>
        <taxon>Sedentaria</taxon>
        <taxon>Canalipalpata</taxon>
        <taxon>Terebellida</taxon>
        <taxon>Terebelliformia</taxon>
        <taxon>Alvinellidae</taxon>
        <taxon>Paralvinella</taxon>
    </lineage>
</organism>
<protein>
    <submittedName>
        <fullName evidence="2">Uncharacterized protein</fullName>
    </submittedName>
</protein>
<gene>
    <name evidence="2" type="ORF">LSH36_154g07056</name>
</gene>
<dbReference type="EMBL" id="JAODUP010000154">
    <property type="protein sequence ID" value="KAK2159373.1"/>
    <property type="molecule type" value="Genomic_DNA"/>
</dbReference>
<dbReference type="Proteomes" id="UP001208570">
    <property type="component" value="Unassembled WGS sequence"/>
</dbReference>
<accession>A0AAD9JVT1</accession>